<sequence>MPDLKTLLPAGVLLAAMLGACASPPARFYALSGSVAPLEEAAASRSGIAVAVGPVSVPALVDRPQIVVSTSANQVQFDEFNRWAAPLGEDIARVIAKNLAQALPAARVWPYAQGTRSTPDYQVRIDIQQFVSTLGDGVLIEALWSVRRVAGGAPENGRSLVREATAGKDVEALVAAHSRALAQVSRDIASALESP</sequence>
<dbReference type="Gene3D" id="3.40.50.10610">
    <property type="entry name" value="ABC-type transport auxiliary lipoprotein component"/>
    <property type="match status" value="1"/>
</dbReference>
<comment type="caution">
    <text evidence="3">The sequence shown here is derived from an EMBL/GenBank/DDBJ whole genome shotgun (WGS) entry which is preliminary data.</text>
</comment>
<feature type="signal peptide" evidence="1">
    <location>
        <begin position="1"/>
        <end position="22"/>
    </location>
</feature>
<evidence type="ECO:0000313" key="4">
    <source>
        <dbReference type="Proteomes" id="UP000022141"/>
    </source>
</evidence>
<dbReference type="AlphaFoldDB" id="A0A011PJK5"/>
<keyword evidence="1" id="KW-0732">Signal</keyword>
<dbReference type="Proteomes" id="UP000022141">
    <property type="component" value="Unassembled WGS sequence"/>
</dbReference>
<dbReference type="InterPro" id="IPR005586">
    <property type="entry name" value="ABC_trans_aux"/>
</dbReference>
<accession>A0A011PJK5</accession>
<dbReference type="PROSITE" id="PS51257">
    <property type="entry name" value="PROKAR_LIPOPROTEIN"/>
    <property type="match status" value="1"/>
</dbReference>
<proteinExistence type="predicted"/>
<feature type="chain" id="PRO_5001462808" evidence="1">
    <location>
        <begin position="23"/>
        <end position="195"/>
    </location>
</feature>
<evidence type="ECO:0000256" key="1">
    <source>
        <dbReference type="SAM" id="SignalP"/>
    </source>
</evidence>
<protein>
    <submittedName>
        <fullName evidence="3">ABC-type uncharacterized transport system, auxiliary component</fullName>
    </submittedName>
</protein>
<dbReference type="PATRIC" id="fig|1454004.3.peg.2471"/>
<name>A0A011PJK5_ACCRE</name>
<evidence type="ECO:0000259" key="2">
    <source>
        <dbReference type="Pfam" id="PF03886"/>
    </source>
</evidence>
<dbReference type="Pfam" id="PF03886">
    <property type="entry name" value="ABC_trans_aux"/>
    <property type="match status" value="1"/>
</dbReference>
<evidence type="ECO:0000313" key="3">
    <source>
        <dbReference type="EMBL" id="EXI87726.1"/>
    </source>
</evidence>
<dbReference type="eggNOG" id="COG3009">
    <property type="taxonomic scope" value="Bacteria"/>
</dbReference>
<dbReference type="SUPFAM" id="SSF159594">
    <property type="entry name" value="XCC0632-like"/>
    <property type="match status" value="1"/>
</dbReference>
<gene>
    <name evidence="3" type="ORF">AW11_02391</name>
</gene>
<feature type="domain" description="ABC-type transport auxiliary lipoprotein component" evidence="2">
    <location>
        <begin position="29"/>
        <end position="189"/>
    </location>
</feature>
<dbReference type="STRING" id="1454004.AW11_02391"/>
<dbReference type="EMBL" id="JEMY01000032">
    <property type="protein sequence ID" value="EXI87726.1"/>
    <property type="molecule type" value="Genomic_DNA"/>
</dbReference>
<keyword evidence="4" id="KW-1185">Reference proteome</keyword>
<reference evidence="3" key="1">
    <citation type="submission" date="2014-02" db="EMBL/GenBank/DDBJ databases">
        <title>Expanding our view of genomic diversity in Candidatus Accumulibacter clades.</title>
        <authorList>
            <person name="Skennerton C.T."/>
            <person name="Barr J.J."/>
            <person name="Slater F.R."/>
            <person name="Bond P.L."/>
            <person name="Tyson G.W."/>
        </authorList>
    </citation>
    <scope>NUCLEOTIDE SEQUENCE [LARGE SCALE GENOMIC DNA]</scope>
</reference>
<organism evidence="3 4">
    <name type="scientific">Accumulibacter regalis</name>
    <dbReference type="NCBI Taxonomy" id="522306"/>
    <lineage>
        <taxon>Bacteria</taxon>
        <taxon>Pseudomonadati</taxon>
        <taxon>Pseudomonadota</taxon>
        <taxon>Betaproteobacteria</taxon>
        <taxon>Candidatus Accumulibacter</taxon>
    </lineage>
</organism>